<dbReference type="EMBL" id="AP014967">
    <property type="protein sequence ID" value="BAT12672.1"/>
    <property type="molecule type" value="Genomic_DNA"/>
</dbReference>
<reference evidence="1 2" key="3">
    <citation type="journal article" date="2013" name="Rice">
        <title>Improvement of the Oryza sativa Nipponbare reference genome using next generation sequence and optical map data.</title>
        <authorList>
            <person name="Kawahara Y."/>
            <person name="de la Bastide M."/>
            <person name="Hamilton J.P."/>
            <person name="Kanamori H."/>
            <person name="McCombie W.R."/>
            <person name="Ouyang S."/>
            <person name="Schwartz D.C."/>
            <person name="Tanaka T."/>
            <person name="Wu J."/>
            <person name="Zhou S."/>
            <person name="Childs K.L."/>
            <person name="Davidson R.M."/>
            <person name="Lin H."/>
            <person name="Quesada-Ocampo L."/>
            <person name="Vaillancourt B."/>
            <person name="Sakai H."/>
            <person name="Lee S.S."/>
            <person name="Kim J."/>
            <person name="Numa H."/>
            <person name="Itoh T."/>
            <person name="Buell C.R."/>
            <person name="Matsumoto T."/>
        </authorList>
    </citation>
    <scope>NUCLEOTIDE SEQUENCE [LARGE SCALE GENOMIC DNA]</scope>
    <source>
        <strain evidence="2">cv. Nipponbare</strain>
    </source>
</reference>
<dbReference type="InParanoid" id="A0A0P0XZS1"/>
<dbReference type="Proteomes" id="UP000059680">
    <property type="component" value="Chromosome 11"/>
</dbReference>
<organism evidence="1 2">
    <name type="scientific">Oryza sativa subsp. japonica</name>
    <name type="common">Rice</name>
    <dbReference type="NCBI Taxonomy" id="39947"/>
    <lineage>
        <taxon>Eukaryota</taxon>
        <taxon>Viridiplantae</taxon>
        <taxon>Streptophyta</taxon>
        <taxon>Embryophyta</taxon>
        <taxon>Tracheophyta</taxon>
        <taxon>Spermatophyta</taxon>
        <taxon>Magnoliopsida</taxon>
        <taxon>Liliopsida</taxon>
        <taxon>Poales</taxon>
        <taxon>Poaceae</taxon>
        <taxon>BOP clade</taxon>
        <taxon>Oryzoideae</taxon>
        <taxon>Oryzeae</taxon>
        <taxon>Oryzinae</taxon>
        <taxon>Oryza</taxon>
        <taxon>Oryza sativa</taxon>
    </lineage>
</organism>
<keyword evidence="2" id="KW-1185">Reference proteome</keyword>
<dbReference type="PaxDb" id="39947-A0A0P0XZS1"/>
<reference evidence="2" key="1">
    <citation type="journal article" date="2005" name="Nature">
        <title>The map-based sequence of the rice genome.</title>
        <authorList>
            <consortium name="International rice genome sequencing project (IRGSP)"/>
            <person name="Matsumoto T."/>
            <person name="Wu J."/>
            <person name="Kanamori H."/>
            <person name="Katayose Y."/>
            <person name="Fujisawa M."/>
            <person name="Namiki N."/>
            <person name="Mizuno H."/>
            <person name="Yamamoto K."/>
            <person name="Antonio B.A."/>
            <person name="Baba T."/>
            <person name="Sakata K."/>
            <person name="Nagamura Y."/>
            <person name="Aoki H."/>
            <person name="Arikawa K."/>
            <person name="Arita K."/>
            <person name="Bito T."/>
            <person name="Chiden Y."/>
            <person name="Fujitsuka N."/>
            <person name="Fukunaka R."/>
            <person name="Hamada M."/>
            <person name="Harada C."/>
            <person name="Hayashi A."/>
            <person name="Hijishita S."/>
            <person name="Honda M."/>
            <person name="Hosokawa S."/>
            <person name="Ichikawa Y."/>
            <person name="Idonuma A."/>
            <person name="Iijima M."/>
            <person name="Ikeda M."/>
            <person name="Ikeno M."/>
            <person name="Ito K."/>
            <person name="Ito S."/>
            <person name="Ito T."/>
            <person name="Ito Y."/>
            <person name="Ito Y."/>
            <person name="Iwabuchi A."/>
            <person name="Kamiya K."/>
            <person name="Karasawa W."/>
            <person name="Kurita K."/>
            <person name="Katagiri S."/>
            <person name="Kikuta A."/>
            <person name="Kobayashi H."/>
            <person name="Kobayashi N."/>
            <person name="Machita K."/>
            <person name="Maehara T."/>
            <person name="Masukawa M."/>
            <person name="Mizubayashi T."/>
            <person name="Mukai Y."/>
            <person name="Nagasaki H."/>
            <person name="Nagata Y."/>
            <person name="Naito S."/>
            <person name="Nakashima M."/>
            <person name="Nakama Y."/>
            <person name="Nakamichi Y."/>
            <person name="Nakamura M."/>
            <person name="Meguro A."/>
            <person name="Negishi M."/>
            <person name="Ohta I."/>
            <person name="Ohta T."/>
            <person name="Okamoto M."/>
            <person name="Ono N."/>
            <person name="Saji S."/>
            <person name="Sakaguchi M."/>
            <person name="Sakai K."/>
            <person name="Shibata M."/>
            <person name="Shimokawa T."/>
            <person name="Song J."/>
            <person name="Takazaki Y."/>
            <person name="Terasawa K."/>
            <person name="Tsugane M."/>
            <person name="Tsuji K."/>
            <person name="Ueda S."/>
            <person name="Waki K."/>
            <person name="Yamagata H."/>
            <person name="Yamamoto M."/>
            <person name="Yamamoto S."/>
            <person name="Yamane H."/>
            <person name="Yoshiki S."/>
            <person name="Yoshihara R."/>
            <person name="Yukawa K."/>
            <person name="Zhong H."/>
            <person name="Yano M."/>
            <person name="Yuan Q."/>
            <person name="Ouyang S."/>
            <person name="Liu J."/>
            <person name="Jones K.M."/>
            <person name="Gansberger K."/>
            <person name="Moffat K."/>
            <person name="Hill J."/>
            <person name="Bera J."/>
            <person name="Fadrosh D."/>
            <person name="Jin S."/>
            <person name="Johri S."/>
            <person name="Kim M."/>
            <person name="Overton L."/>
            <person name="Reardon M."/>
            <person name="Tsitrin T."/>
            <person name="Vuong H."/>
            <person name="Weaver B."/>
            <person name="Ciecko A."/>
            <person name="Tallon L."/>
            <person name="Jackson J."/>
            <person name="Pai G."/>
            <person name="Aken S.V."/>
            <person name="Utterback T."/>
            <person name="Reidmuller S."/>
            <person name="Feldblyum T."/>
            <person name="Hsiao J."/>
            <person name="Zismann V."/>
            <person name="Iobst S."/>
            <person name="de Vazeille A.R."/>
            <person name="Buell C.R."/>
            <person name="Ying K."/>
            <person name="Li Y."/>
            <person name="Lu T."/>
            <person name="Huang Y."/>
            <person name="Zhao Q."/>
            <person name="Feng Q."/>
            <person name="Zhang L."/>
            <person name="Zhu J."/>
            <person name="Weng Q."/>
            <person name="Mu J."/>
            <person name="Lu Y."/>
            <person name="Fan D."/>
            <person name="Liu Y."/>
            <person name="Guan J."/>
            <person name="Zhang Y."/>
            <person name="Yu S."/>
            <person name="Liu X."/>
            <person name="Zhang Y."/>
            <person name="Hong G."/>
            <person name="Han B."/>
            <person name="Choisne N."/>
            <person name="Demange N."/>
            <person name="Orjeda G."/>
            <person name="Samain S."/>
            <person name="Cattolico L."/>
            <person name="Pelletier E."/>
            <person name="Couloux A."/>
            <person name="Segurens B."/>
            <person name="Wincker P."/>
            <person name="D'Hont A."/>
            <person name="Scarpelli C."/>
            <person name="Weissenbach J."/>
            <person name="Salanoubat M."/>
            <person name="Quetier F."/>
            <person name="Yu Y."/>
            <person name="Kim H.R."/>
            <person name="Rambo T."/>
            <person name="Currie J."/>
            <person name="Collura K."/>
            <person name="Luo M."/>
            <person name="Yang T."/>
            <person name="Ammiraju J.S.S."/>
            <person name="Engler F."/>
            <person name="Soderlund C."/>
            <person name="Wing R.A."/>
            <person name="Palmer L.E."/>
            <person name="de la Bastide M."/>
            <person name="Spiegel L."/>
            <person name="Nascimento L."/>
            <person name="Zutavern T."/>
            <person name="O'Shaughnessy A."/>
            <person name="Dike S."/>
            <person name="Dedhia N."/>
            <person name="Preston R."/>
            <person name="Balija V."/>
            <person name="McCombie W.R."/>
            <person name="Chow T."/>
            <person name="Chen H."/>
            <person name="Chung M."/>
            <person name="Chen C."/>
            <person name="Shaw J."/>
            <person name="Wu H."/>
            <person name="Hsiao K."/>
            <person name="Chao Y."/>
            <person name="Chu M."/>
            <person name="Cheng C."/>
            <person name="Hour A."/>
            <person name="Lee P."/>
            <person name="Lin S."/>
            <person name="Lin Y."/>
            <person name="Liou J."/>
            <person name="Liu S."/>
            <person name="Hsing Y."/>
            <person name="Raghuvanshi S."/>
            <person name="Mohanty A."/>
            <person name="Bharti A.K."/>
            <person name="Gaur A."/>
            <person name="Gupta V."/>
            <person name="Kumar D."/>
            <person name="Ravi V."/>
            <person name="Vij S."/>
            <person name="Kapur A."/>
            <person name="Khurana P."/>
            <person name="Khurana P."/>
            <person name="Khurana J.P."/>
            <person name="Tyagi A.K."/>
            <person name="Gaikwad K."/>
            <person name="Singh A."/>
            <person name="Dalal V."/>
            <person name="Srivastava S."/>
            <person name="Dixit A."/>
            <person name="Pal A.K."/>
            <person name="Ghazi I.A."/>
            <person name="Yadav M."/>
            <person name="Pandit A."/>
            <person name="Bhargava A."/>
            <person name="Sureshbabu K."/>
            <person name="Batra K."/>
            <person name="Sharma T.R."/>
            <person name="Mohapatra T."/>
            <person name="Singh N.K."/>
            <person name="Messing J."/>
            <person name="Nelson A.B."/>
            <person name="Fuks G."/>
            <person name="Kavchok S."/>
            <person name="Keizer G."/>
            <person name="Linton E."/>
            <person name="Llaca V."/>
            <person name="Song R."/>
            <person name="Tanyolac B."/>
            <person name="Young S."/>
            <person name="Ho-Il K."/>
            <person name="Hahn J.H."/>
            <person name="Sangsakoo G."/>
            <person name="Vanavichit A."/>
            <person name="de Mattos Luiz.A.T."/>
            <person name="Zimmer P.D."/>
            <person name="Malone G."/>
            <person name="Dellagostin O."/>
            <person name="de Oliveira A.C."/>
            <person name="Bevan M."/>
            <person name="Bancroft I."/>
            <person name="Minx P."/>
            <person name="Cordum H."/>
            <person name="Wilson R."/>
            <person name="Cheng Z."/>
            <person name="Jin W."/>
            <person name="Jiang J."/>
            <person name="Leong S.A."/>
            <person name="Iwama H."/>
            <person name="Gojobori T."/>
            <person name="Itoh T."/>
            <person name="Niimura Y."/>
            <person name="Fujii Y."/>
            <person name="Habara T."/>
            <person name="Sakai H."/>
            <person name="Sato Y."/>
            <person name="Wilson G."/>
            <person name="Kumar K."/>
            <person name="McCouch S."/>
            <person name="Juretic N."/>
            <person name="Hoen D."/>
            <person name="Wright S."/>
            <person name="Bruskiewich R."/>
            <person name="Bureau T."/>
            <person name="Miyao A."/>
            <person name="Hirochika H."/>
            <person name="Nishikawa T."/>
            <person name="Kadowaki K."/>
            <person name="Sugiura M."/>
            <person name="Burr B."/>
            <person name="Sasaki T."/>
        </authorList>
    </citation>
    <scope>NUCLEOTIDE SEQUENCE [LARGE SCALE GENOMIC DNA]</scope>
    <source>
        <strain evidence="2">cv. Nipponbare</strain>
    </source>
</reference>
<dbReference type="AlphaFoldDB" id="A0A0P0XZS1"/>
<protein>
    <submittedName>
        <fullName evidence="1">Os11g0147050 protein</fullName>
    </submittedName>
</protein>
<dbReference type="Gramene" id="Os11t0147050-00">
    <property type="protein sequence ID" value="Os11t0147050-00"/>
    <property type="gene ID" value="Os11g0147050"/>
</dbReference>
<sequence>MSLSFHILQLRDNRSISYTLRNSMTSADNGEAPEDISLTRPPSLAFILLNTNLSHIGDRFRPFIMACLLALYAA</sequence>
<evidence type="ECO:0000313" key="1">
    <source>
        <dbReference type="EMBL" id="BAT12672.1"/>
    </source>
</evidence>
<gene>
    <name evidence="1" type="ordered locus">Os11g0147050</name>
    <name evidence="1" type="ORF">OSNPB_110147050</name>
</gene>
<name>A0A0P0XZS1_ORYSJ</name>
<proteinExistence type="predicted"/>
<evidence type="ECO:0000313" key="2">
    <source>
        <dbReference type="Proteomes" id="UP000059680"/>
    </source>
</evidence>
<reference evidence="1 2" key="2">
    <citation type="journal article" date="2013" name="Plant Cell Physiol.">
        <title>Rice Annotation Project Database (RAP-DB): an integrative and interactive database for rice genomics.</title>
        <authorList>
            <person name="Sakai H."/>
            <person name="Lee S.S."/>
            <person name="Tanaka T."/>
            <person name="Numa H."/>
            <person name="Kim J."/>
            <person name="Kawahara Y."/>
            <person name="Wakimoto H."/>
            <person name="Yang C.C."/>
            <person name="Iwamoto M."/>
            <person name="Abe T."/>
            <person name="Yamada Y."/>
            <person name="Muto A."/>
            <person name="Inokuchi H."/>
            <person name="Ikemura T."/>
            <person name="Matsumoto T."/>
            <person name="Sasaki T."/>
            <person name="Itoh T."/>
        </authorList>
    </citation>
    <scope>NUCLEOTIDE SEQUENCE [LARGE SCALE GENOMIC DNA]</scope>
    <source>
        <strain evidence="2">cv. Nipponbare</strain>
    </source>
</reference>
<accession>A0A0P0XZS1</accession>